<dbReference type="KEGG" id="talb:FTW19_17415"/>
<proteinExistence type="predicted"/>
<dbReference type="OrthoDB" id="9797498at2"/>
<organism evidence="1 2">
    <name type="scientific">Terriglobus albidus</name>
    <dbReference type="NCBI Taxonomy" id="1592106"/>
    <lineage>
        <taxon>Bacteria</taxon>
        <taxon>Pseudomonadati</taxon>
        <taxon>Acidobacteriota</taxon>
        <taxon>Terriglobia</taxon>
        <taxon>Terriglobales</taxon>
        <taxon>Acidobacteriaceae</taxon>
        <taxon>Terriglobus</taxon>
    </lineage>
</organism>
<sequence>MDATVLIRDGKIEAVGPSTGLSIPKGYRVIDARGLFLAPGLIDGFGALRTQGYADAYLSEGITTVFVMKSPAGEDGEQSVAAIHPSPDILRGGMVGGYRADGTTSHEHPWTAERLHGKRLSREELEQRVDELARDGYRGVLIGMDVWPDQLDVLLEAAKRDHLSTFGEMAFTSYPYALRAGIGAFLRNDRYQTAIDLAQDFLAYSEDPEGPGGAPGYRGVCASDIREERVSAFGAQLKGSTTALMPMLSIEANADDLDVPNPWMDRAARFITSTDLDDPVDAKTAIHPYLARHTPEKQQSLRTCALHREELDGEFHRAGAHFLAGSATPAFGNLPGAGLHLELSLLERIGLTPREALAAATSNFADILGWMDRGELAQGRRADVLLLTGDPRKDVTALREIRSVILQGEIIDRFMHP</sequence>
<keyword evidence="1" id="KW-0378">Hydrolase</keyword>
<dbReference type="SUPFAM" id="SSF51556">
    <property type="entry name" value="Metallo-dependent hydrolases"/>
    <property type="match status" value="1"/>
</dbReference>
<name>A0A5B9EGQ7_9BACT</name>
<dbReference type="SUPFAM" id="SSF51338">
    <property type="entry name" value="Composite domain of metallo-dependent hydrolases"/>
    <property type="match status" value="1"/>
</dbReference>
<dbReference type="EMBL" id="CP042806">
    <property type="protein sequence ID" value="QEE29611.1"/>
    <property type="molecule type" value="Genomic_DNA"/>
</dbReference>
<dbReference type="Proteomes" id="UP000321820">
    <property type="component" value="Chromosome"/>
</dbReference>
<evidence type="ECO:0000313" key="1">
    <source>
        <dbReference type="EMBL" id="QEE29611.1"/>
    </source>
</evidence>
<reference evidence="1 2" key="1">
    <citation type="submission" date="2019-08" db="EMBL/GenBank/DDBJ databases">
        <title>Complete genome sequence of Terriglobus albidus strain ORNL.</title>
        <authorList>
            <person name="Podar M."/>
        </authorList>
    </citation>
    <scope>NUCLEOTIDE SEQUENCE [LARGE SCALE GENOMIC DNA]</scope>
    <source>
        <strain evidence="1 2">ORNL</strain>
    </source>
</reference>
<dbReference type="Gene3D" id="2.30.40.10">
    <property type="entry name" value="Urease, subunit C, domain 1"/>
    <property type="match status" value="2"/>
</dbReference>
<keyword evidence="2" id="KW-1185">Reference proteome</keyword>
<evidence type="ECO:0000313" key="2">
    <source>
        <dbReference type="Proteomes" id="UP000321820"/>
    </source>
</evidence>
<dbReference type="AlphaFoldDB" id="A0A5B9EGQ7"/>
<gene>
    <name evidence="1" type="ORF">FTW19_17415</name>
</gene>
<protein>
    <submittedName>
        <fullName evidence="1">Amidohydrolase family protein</fullName>
    </submittedName>
</protein>
<dbReference type="GO" id="GO:0016810">
    <property type="term" value="F:hydrolase activity, acting on carbon-nitrogen (but not peptide) bonds"/>
    <property type="evidence" value="ECO:0007669"/>
    <property type="project" value="InterPro"/>
</dbReference>
<dbReference type="Gene3D" id="3.20.20.140">
    <property type="entry name" value="Metal-dependent hydrolases"/>
    <property type="match status" value="1"/>
</dbReference>
<dbReference type="PANTHER" id="PTHR43135">
    <property type="entry name" value="ALPHA-D-RIBOSE 1-METHYLPHOSPHONATE 5-TRIPHOSPHATE DIPHOSPHATASE"/>
    <property type="match status" value="1"/>
</dbReference>
<dbReference type="PANTHER" id="PTHR43135:SF3">
    <property type="entry name" value="ALPHA-D-RIBOSE 1-METHYLPHOSPHONATE 5-TRIPHOSPHATE DIPHOSPHATASE"/>
    <property type="match status" value="1"/>
</dbReference>
<dbReference type="InterPro" id="IPR032466">
    <property type="entry name" value="Metal_Hydrolase"/>
</dbReference>
<dbReference type="InterPro" id="IPR011059">
    <property type="entry name" value="Metal-dep_hydrolase_composite"/>
</dbReference>
<dbReference type="InterPro" id="IPR051781">
    <property type="entry name" value="Metallo-dep_Hydrolase"/>
</dbReference>
<accession>A0A5B9EGQ7</accession>
<dbReference type="RefSeq" id="WP_147648803.1">
    <property type="nucleotide sequence ID" value="NZ_CP042806.1"/>
</dbReference>